<dbReference type="PANTHER" id="PTHR13954:SF6">
    <property type="entry name" value="NON-SPECIFIC SERINE_THREONINE PROTEIN KINASE"/>
    <property type="match status" value="1"/>
</dbReference>
<evidence type="ECO:0000256" key="10">
    <source>
        <dbReference type="SAM" id="Phobius"/>
    </source>
</evidence>
<feature type="domain" description="KEN" evidence="12">
    <location>
        <begin position="1606"/>
        <end position="1827"/>
    </location>
</feature>
<keyword evidence="3" id="KW-0808">Transferase</keyword>
<keyword evidence="10" id="KW-0812">Transmembrane</keyword>
<keyword evidence="2" id="KW-0723">Serine/threonine-protein kinase</keyword>
<keyword evidence="4" id="KW-0732">Signal</keyword>
<dbReference type="FunFam" id="3.30.200.20:FF:000077">
    <property type="entry name" value="Putative Serine/threonine-protein kinase/endoribonuclease IRE1"/>
    <property type="match status" value="1"/>
</dbReference>
<dbReference type="InterPro" id="IPR008271">
    <property type="entry name" value="Ser/Thr_kinase_AS"/>
</dbReference>
<dbReference type="SMART" id="SM00220">
    <property type="entry name" value="S_TKc"/>
    <property type="match status" value="1"/>
</dbReference>
<evidence type="ECO:0000313" key="13">
    <source>
        <dbReference type="EMBL" id="OMJ24069.1"/>
    </source>
</evidence>
<feature type="domain" description="Protein kinase" evidence="11">
    <location>
        <begin position="1113"/>
        <end position="1603"/>
    </location>
</feature>
<keyword evidence="10" id="KW-0472">Membrane</keyword>
<feature type="region of interest" description="Disordered" evidence="9">
    <location>
        <begin position="1068"/>
        <end position="1107"/>
    </location>
</feature>
<feature type="region of interest" description="Disordered" evidence="9">
    <location>
        <begin position="1637"/>
        <end position="1695"/>
    </location>
</feature>
<keyword evidence="7 8" id="KW-0067">ATP-binding</keyword>
<dbReference type="PROSITE" id="PS51392">
    <property type="entry name" value="KEN"/>
    <property type="match status" value="1"/>
</dbReference>
<dbReference type="STRING" id="133412.A0A1R1YAV6"/>
<evidence type="ECO:0000256" key="6">
    <source>
        <dbReference type="ARBA" id="ARBA00022777"/>
    </source>
</evidence>
<keyword evidence="10" id="KW-1133">Transmembrane helix</keyword>
<name>A0A1R1YAV6_9FUNG</name>
<gene>
    <name evidence="13" type="ORF">AYI70_g1837</name>
</gene>
<dbReference type="GO" id="GO:0004521">
    <property type="term" value="F:RNA endonuclease activity"/>
    <property type="evidence" value="ECO:0007669"/>
    <property type="project" value="InterPro"/>
</dbReference>
<dbReference type="PANTHER" id="PTHR13954">
    <property type="entry name" value="IRE1-RELATED"/>
    <property type="match status" value="1"/>
</dbReference>
<dbReference type="Gene3D" id="1.20.1440.180">
    <property type="entry name" value="KEN domain"/>
    <property type="match status" value="1"/>
</dbReference>
<dbReference type="GO" id="GO:0070059">
    <property type="term" value="P:intrinsic apoptotic signaling pathway in response to endoplasmic reticulum stress"/>
    <property type="evidence" value="ECO:0007669"/>
    <property type="project" value="TreeGrafter"/>
</dbReference>
<evidence type="ECO:0000256" key="1">
    <source>
        <dbReference type="ARBA" id="ARBA00012513"/>
    </source>
</evidence>
<dbReference type="GO" id="GO:0036498">
    <property type="term" value="P:IRE1-mediated unfolded protein response"/>
    <property type="evidence" value="ECO:0007669"/>
    <property type="project" value="UniProtKB-ARBA"/>
</dbReference>
<dbReference type="PROSITE" id="PS00108">
    <property type="entry name" value="PROTEIN_KINASE_ST"/>
    <property type="match status" value="1"/>
</dbReference>
<feature type="compositionally biased region" description="Low complexity" evidence="9">
    <location>
        <begin position="1033"/>
        <end position="1046"/>
    </location>
</feature>
<evidence type="ECO:0000256" key="7">
    <source>
        <dbReference type="ARBA" id="ARBA00022840"/>
    </source>
</evidence>
<dbReference type="GO" id="GO:0006397">
    <property type="term" value="P:mRNA processing"/>
    <property type="evidence" value="ECO:0007669"/>
    <property type="project" value="InterPro"/>
</dbReference>
<proteinExistence type="predicted"/>
<dbReference type="GO" id="GO:0005524">
    <property type="term" value="F:ATP binding"/>
    <property type="evidence" value="ECO:0007669"/>
    <property type="project" value="UniProtKB-UniRule"/>
</dbReference>
<dbReference type="InterPro" id="IPR000719">
    <property type="entry name" value="Prot_kinase_dom"/>
</dbReference>
<dbReference type="OrthoDB" id="63989at2759"/>
<dbReference type="PROSITE" id="PS00107">
    <property type="entry name" value="PROTEIN_KINASE_ATP"/>
    <property type="match status" value="1"/>
</dbReference>
<evidence type="ECO:0000256" key="3">
    <source>
        <dbReference type="ARBA" id="ARBA00022679"/>
    </source>
</evidence>
<dbReference type="GO" id="GO:0004674">
    <property type="term" value="F:protein serine/threonine kinase activity"/>
    <property type="evidence" value="ECO:0007669"/>
    <property type="project" value="UniProtKB-KW"/>
</dbReference>
<feature type="region of interest" description="Disordered" evidence="9">
    <location>
        <begin position="1029"/>
        <end position="1048"/>
    </location>
</feature>
<feature type="compositionally biased region" description="Polar residues" evidence="9">
    <location>
        <begin position="1080"/>
        <end position="1107"/>
    </location>
</feature>
<dbReference type="InterPro" id="IPR045133">
    <property type="entry name" value="IRE1/2-like"/>
</dbReference>
<feature type="compositionally biased region" description="Polar residues" evidence="9">
    <location>
        <begin position="962"/>
        <end position="976"/>
    </location>
</feature>
<evidence type="ECO:0000259" key="12">
    <source>
        <dbReference type="PROSITE" id="PS51392"/>
    </source>
</evidence>
<dbReference type="InterPro" id="IPR038357">
    <property type="entry name" value="KEN_sf"/>
</dbReference>
<dbReference type="GO" id="GO:1990604">
    <property type="term" value="C:IRE1-TRAF2-ASK1 complex"/>
    <property type="evidence" value="ECO:0007669"/>
    <property type="project" value="TreeGrafter"/>
</dbReference>
<dbReference type="InterPro" id="IPR011009">
    <property type="entry name" value="Kinase-like_dom_sf"/>
</dbReference>
<feature type="compositionally biased region" description="Acidic residues" evidence="9">
    <location>
        <begin position="1685"/>
        <end position="1695"/>
    </location>
</feature>
<accession>A0A1R1YAV6</accession>
<dbReference type="Proteomes" id="UP000187283">
    <property type="component" value="Unassembled WGS sequence"/>
</dbReference>
<protein>
    <recommendedName>
        <fullName evidence="1">non-specific serine/threonine protein kinase</fullName>
        <ecNumber evidence="1">2.7.11.1</ecNumber>
    </recommendedName>
</protein>
<evidence type="ECO:0000256" key="9">
    <source>
        <dbReference type="SAM" id="MobiDB-lite"/>
    </source>
</evidence>
<evidence type="ECO:0000256" key="4">
    <source>
        <dbReference type="ARBA" id="ARBA00022729"/>
    </source>
</evidence>
<dbReference type="Gene3D" id="3.30.200.20">
    <property type="entry name" value="Phosphorylase Kinase, domain 1"/>
    <property type="match status" value="1"/>
</dbReference>
<feature type="binding site" evidence="8">
    <location>
        <position position="1141"/>
    </location>
    <ligand>
        <name>ATP</name>
        <dbReference type="ChEBI" id="CHEBI:30616"/>
    </ligand>
</feature>
<reference evidence="13 14" key="1">
    <citation type="submission" date="2017-01" db="EMBL/GenBank/DDBJ databases">
        <authorList>
            <person name="Mah S.A."/>
            <person name="Swanson W.J."/>
            <person name="Moy G.W."/>
            <person name="Vacquier V.D."/>
        </authorList>
    </citation>
    <scope>NUCLEOTIDE SEQUENCE [LARGE SCALE GENOMIC DNA]</scope>
    <source>
        <strain evidence="13 14">GSMNP</strain>
    </source>
</reference>
<organism evidence="13 14">
    <name type="scientific">Smittium culicis</name>
    <dbReference type="NCBI Taxonomy" id="133412"/>
    <lineage>
        <taxon>Eukaryota</taxon>
        <taxon>Fungi</taxon>
        <taxon>Fungi incertae sedis</taxon>
        <taxon>Zoopagomycota</taxon>
        <taxon>Kickxellomycotina</taxon>
        <taxon>Harpellomycetes</taxon>
        <taxon>Harpellales</taxon>
        <taxon>Legeriomycetaceae</taxon>
        <taxon>Smittium</taxon>
    </lineage>
</organism>
<feature type="region of interest" description="Disordered" evidence="9">
    <location>
        <begin position="947"/>
        <end position="982"/>
    </location>
</feature>
<dbReference type="SMART" id="SM00580">
    <property type="entry name" value="PUG"/>
    <property type="match status" value="1"/>
</dbReference>
<dbReference type="InterPro" id="IPR017441">
    <property type="entry name" value="Protein_kinase_ATP_BS"/>
</dbReference>
<dbReference type="Gene3D" id="1.10.510.10">
    <property type="entry name" value="Transferase(Phosphotransferase) domain 1"/>
    <property type="match status" value="1"/>
</dbReference>
<dbReference type="GO" id="GO:0051082">
    <property type="term" value="F:unfolded protein binding"/>
    <property type="evidence" value="ECO:0007669"/>
    <property type="project" value="TreeGrafter"/>
</dbReference>
<evidence type="ECO:0000313" key="14">
    <source>
        <dbReference type="Proteomes" id="UP000187283"/>
    </source>
</evidence>
<feature type="compositionally biased region" description="Polar residues" evidence="9">
    <location>
        <begin position="1665"/>
        <end position="1684"/>
    </location>
</feature>
<dbReference type="InterPro" id="IPR010513">
    <property type="entry name" value="KEN_dom"/>
</dbReference>
<comment type="caution">
    <text evidence="13">The sequence shown here is derived from an EMBL/GenBank/DDBJ whole genome shotgun (WGS) entry which is preliminary data.</text>
</comment>
<evidence type="ECO:0000256" key="8">
    <source>
        <dbReference type="PROSITE-ProRule" id="PRU10141"/>
    </source>
</evidence>
<dbReference type="PROSITE" id="PS50011">
    <property type="entry name" value="PROTEIN_KINASE_DOM"/>
    <property type="match status" value="1"/>
</dbReference>
<dbReference type="Pfam" id="PF06479">
    <property type="entry name" value="Ribonuc_2-5A"/>
    <property type="match status" value="1"/>
</dbReference>
<dbReference type="EMBL" id="LSSN01000416">
    <property type="protein sequence ID" value="OMJ24069.1"/>
    <property type="molecule type" value="Genomic_DNA"/>
</dbReference>
<dbReference type="SUPFAM" id="SSF56112">
    <property type="entry name" value="Protein kinase-like (PK-like)"/>
    <property type="match status" value="2"/>
</dbReference>
<keyword evidence="5 8" id="KW-0547">Nucleotide-binding</keyword>
<sequence length="1829" mass="206608">MRLNTTIPLARFLSFLLIITILFIFSKAKHNPLQNINSNPIKYKSGNRKQVLHVDTRNSKNKVVTVDGTIHGLCRSTGRILWSQKNIFSTNKINPWDGHIIYARSDKYSDLGAPETSDDNNQYHSTDNIPLNFGDELEFYENKDDKWTFNDGFEWINDSEAKKCIKTEWINNICKRRKLSSKNYPKAGPKDRASAWFIAEPSESGRLYMFDTEKKLLKLPLTIQDLVTFSPVKSLDKLFFGNKLTRFLNIDTFSGNITSIIDVDSLGFNSNPSYKKSSYVDQRNSFQISETSFKVKIYSDSSEDTDFSSSFDPKSDTVSLEWDLGYKKIETTRTNSKFDLSMAMAEILINSETTPGSKSINVGHQTKIAITADGHVTLLRASDGLPLWITSLNSTATTIFDIFNVTQNNASLNKKRASKIKFDSPNGHSETSQDWKLMIQKRELSPAKQQERLYIQNKIINMVETNGVILIPDPLNNFDKIYLNFKGINNGTPTFYNYNPLDLNSISTPSGLIPLLEWLRDGLWENNVSNNKSNSDQNNGNYDSNFEYNRYNDSPKNGAPGFDKDEYNENTFQHAHVGKLNDSLYALSSELFPIISKSFLEKLVRGVTSSFRSTDVSLPRKFNFDFIDFKTESSSASTSNELSIYYGENIYDGSTTTCSCKKDSDYPMCLIGLHRYSSSDVSLLQKSPLEKQYINYYLGISDSNDSYESNFYKKKLLNDIFDPPNASNLLNTPIQNNNPSRDYIKPGTYPKNNYYENVGPDRPNGPIINSPFLHSSNNPKQIHLKDDTTVTHANSTLAHLDQVSKNEKILEISTKQNHSFIFKIIKYLKLIYSIISLFAYMALLVASTIFTAHIPLGLIKIQDPELELELDPKPLNAEDSSTAELSVYYRALPGRYLDKPEIFNSIIFTFNRNFIKNKVPNIFGANNLESILPSTDINLNTDEITNNLYTDTNEPQKEPDNLENTSPEKTNVSEINSPDDESALDSIASQVSDSVNTMPDQDKVTLNKEVENLPSENLLNLQAINSNKTAKVSSENDSSSKPSETSIITNNECIDESSAFGIPQISINNSETDQGEENTKNANAESSIDESSQVSTKTQEPPNQMRNTFNSLELSDEVVGYGSHGTVVYLGSFEGRPVAVKRLLLDFYSSATLEVRILQEADTHANVIRYFCSEMSKNFLFIALELCAGSLYDAINYQNLDFFSKRQSRDNSKSAYDLLSKISPKRVLYQLAMGLHHLHQMKLVHRDIKPQNILLALPVNHIKNMKSRSAYKNTNGFNNGAQASPADPKIDPGPKFFNPFSDLDIENISGEPRVVISDFGLSRVLQGEESSFFNTIQFKSPGNNNGNPVLHGAGGTIGWRAPECFEDNVPAKSIYYNISPKNSAVDSQNSKISPNFQNSSDSTCQKNSSGTTVISDLSIDEVSPYTSRGAAVNLKDYNEKTIPISEDISAGNSYELGPHNENQAENLYSNDSYGLSGSLSTENICNNALGRKMTRKMDIFSLGCVYYYFLTQGNHPFGDRYSREQNILDNKFDLSLLEEMSFINTTYQSSYNNRFGERGSSGVDRSTTVIESSIEARDLIAHMIQRNPKFRPSTTSILVHPYFWSASKRLLFIQDVSDKLESHAKFLKAVTTVPAKNNENSANKNESTKGNNKKKQKGQNPNKKANLTPNTKNFQNKNNCSNSDNFEDTEKEEPEEVKRAKLILDEFEMHSEYVLETKTDAEAGAGWSRVGPLGWDKKLDRHLRNDLGSFRKYNFYKLRDLLRVIRNKKHHYQDLDIDLQNSLGPVPEGFCRYFESRFPNLLLHCYYFVLENDSIRNDSLFSQYFSVPS</sequence>
<evidence type="ECO:0000259" key="11">
    <source>
        <dbReference type="PROSITE" id="PS50011"/>
    </source>
</evidence>
<feature type="transmembrane region" description="Helical" evidence="10">
    <location>
        <begin position="6"/>
        <end position="25"/>
    </location>
</feature>
<evidence type="ECO:0000256" key="5">
    <source>
        <dbReference type="ARBA" id="ARBA00022741"/>
    </source>
</evidence>
<dbReference type="Pfam" id="PF00069">
    <property type="entry name" value="Pkinase"/>
    <property type="match status" value="2"/>
</dbReference>
<evidence type="ECO:0000256" key="2">
    <source>
        <dbReference type="ARBA" id="ARBA00022527"/>
    </source>
</evidence>
<keyword evidence="14" id="KW-1185">Reference proteome</keyword>
<keyword evidence="6 13" id="KW-0418">Kinase</keyword>
<dbReference type="EC" id="2.7.11.1" evidence="1"/>